<protein>
    <submittedName>
        <fullName evidence="1">DUF1491 family protein</fullName>
    </submittedName>
</protein>
<proteinExistence type="predicted"/>
<evidence type="ECO:0000313" key="2">
    <source>
        <dbReference type="Proteomes" id="UP001343492"/>
    </source>
</evidence>
<organism evidence="1 2">
    <name type="scientific">Altererythrobacter litoralis</name>
    <dbReference type="NCBI Taxonomy" id="3113904"/>
    <lineage>
        <taxon>Bacteria</taxon>
        <taxon>Pseudomonadati</taxon>
        <taxon>Pseudomonadota</taxon>
        <taxon>Alphaproteobacteria</taxon>
        <taxon>Sphingomonadales</taxon>
        <taxon>Erythrobacteraceae</taxon>
        <taxon>Altererythrobacter</taxon>
    </lineage>
</organism>
<dbReference type="EMBL" id="JAZDQV010000007">
    <property type="protein sequence ID" value="MEE1877753.1"/>
    <property type="molecule type" value="Genomic_DNA"/>
</dbReference>
<dbReference type="Proteomes" id="UP001343492">
    <property type="component" value="Unassembled WGS sequence"/>
</dbReference>
<evidence type="ECO:0000313" key="1">
    <source>
        <dbReference type="EMBL" id="MEE1877753.1"/>
    </source>
</evidence>
<sequence>MDARLPAHLEVAGIIRAIESQGGFASVIAKGERDAGTVLILTIYRGENAVLFERMPQLDGSRPYLAAKQQKSENPQEIFEYLEKRKQQDPDIWILEADIADRERFVASLPR</sequence>
<dbReference type="Pfam" id="PF07372">
    <property type="entry name" value="DUF1491"/>
    <property type="match status" value="1"/>
</dbReference>
<dbReference type="Gene3D" id="3.40.1530.20">
    <property type="entry name" value="Protein of unknown function (DUF1491)"/>
    <property type="match status" value="1"/>
</dbReference>
<comment type="caution">
    <text evidence="1">The sequence shown here is derived from an EMBL/GenBank/DDBJ whole genome shotgun (WGS) entry which is preliminary data.</text>
</comment>
<dbReference type="RefSeq" id="WP_354144859.1">
    <property type="nucleotide sequence ID" value="NZ_JAZDQV010000007.1"/>
</dbReference>
<gene>
    <name evidence="1" type="ORF">VRS74_08660</name>
</gene>
<reference evidence="1 2" key="1">
    <citation type="submission" date="2024-01" db="EMBL/GenBank/DDBJ databases">
        <title>The genome sequence of Erythrobacteraceae sp. strain 1XM1-14.</title>
        <authorList>
            <person name="Liu Y."/>
        </authorList>
    </citation>
    <scope>NUCLEOTIDE SEQUENCE [LARGE SCALE GENOMIC DNA]</scope>
    <source>
        <strain evidence="1 2">1XM1-14</strain>
    </source>
</reference>
<name>A0ABU7GF78_9SPHN</name>
<accession>A0ABU7GF78</accession>
<keyword evidence="2" id="KW-1185">Reference proteome</keyword>
<dbReference type="InterPro" id="IPR009964">
    <property type="entry name" value="DUF1491"/>
</dbReference>